<evidence type="ECO:0000256" key="10">
    <source>
        <dbReference type="RuleBase" id="RU362115"/>
    </source>
</evidence>
<keyword evidence="6 10" id="KW-0378">Hydrolase</keyword>
<keyword evidence="7 10" id="KW-0720">Serine protease</keyword>
<gene>
    <name evidence="12" type="ORF">J1N35_027427</name>
</gene>
<dbReference type="Proteomes" id="UP000828251">
    <property type="component" value="Unassembled WGS sequence"/>
</dbReference>
<dbReference type="InterPro" id="IPR022764">
    <property type="entry name" value="Peptidase_S54_rhomboid_dom"/>
</dbReference>
<comment type="function">
    <text evidence="10">Serine protease involved in intramembrane proteolysis.</text>
</comment>
<keyword evidence="13" id="KW-1185">Reference proteome</keyword>
<name>A0A9D3VAG1_9ROSI</name>
<feature type="transmembrane region" description="Helical" evidence="10">
    <location>
        <begin position="146"/>
        <end position="164"/>
    </location>
</feature>
<dbReference type="EC" id="3.4.21.105" evidence="10"/>
<dbReference type="GO" id="GO:0006508">
    <property type="term" value="P:proteolysis"/>
    <property type="evidence" value="ECO:0007669"/>
    <property type="project" value="UniProtKB-KW"/>
</dbReference>
<dbReference type="Gene3D" id="1.20.1540.10">
    <property type="entry name" value="Rhomboid-like"/>
    <property type="match status" value="1"/>
</dbReference>
<keyword evidence="8 10" id="KW-1133">Transmembrane helix</keyword>
<reference evidence="12 13" key="1">
    <citation type="journal article" date="2021" name="Plant Biotechnol. J.">
        <title>Multi-omics assisted identification of the key and species-specific regulatory components of drought-tolerant mechanisms in Gossypium stocksii.</title>
        <authorList>
            <person name="Yu D."/>
            <person name="Ke L."/>
            <person name="Zhang D."/>
            <person name="Wu Y."/>
            <person name="Sun Y."/>
            <person name="Mei J."/>
            <person name="Sun J."/>
            <person name="Sun Y."/>
        </authorList>
    </citation>
    <scope>NUCLEOTIDE SEQUENCE [LARGE SCALE GENOMIC DNA]</scope>
    <source>
        <strain evidence="13">cv. E1</strain>
        <tissue evidence="12">Leaf</tissue>
    </source>
</reference>
<evidence type="ECO:0000256" key="7">
    <source>
        <dbReference type="ARBA" id="ARBA00022825"/>
    </source>
</evidence>
<evidence type="ECO:0000313" key="12">
    <source>
        <dbReference type="EMBL" id="KAH1075099.1"/>
    </source>
</evidence>
<evidence type="ECO:0000256" key="8">
    <source>
        <dbReference type="ARBA" id="ARBA00022989"/>
    </source>
</evidence>
<comment type="subcellular location">
    <subcellularLocation>
        <location evidence="2 10">Membrane</location>
        <topology evidence="2 10">Multi-pass membrane protein</topology>
    </subcellularLocation>
</comment>
<dbReference type="GO" id="GO:0005794">
    <property type="term" value="C:Golgi apparatus"/>
    <property type="evidence" value="ECO:0007669"/>
    <property type="project" value="UniProtKB-ARBA"/>
</dbReference>
<evidence type="ECO:0000256" key="9">
    <source>
        <dbReference type="ARBA" id="ARBA00023136"/>
    </source>
</evidence>
<comment type="similarity">
    <text evidence="3 10">Belongs to the peptidase S54 family.</text>
</comment>
<keyword evidence="5 10" id="KW-0812">Transmembrane</keyword>
<dbReference type="EMBL" id="JAIQCV010000008">
    <property type="protein sequence ID" value="KAH1075099.1"/>
    <property type="molecule type" value="Genomic_DNA"/>
</dbReference>
<feature type="transmembrane region" description="Helical" evidence="10">
    <location>
        <begin position="283"/>
        <end position="305"/>
    </location>
</feature>
<feature type="transmembrane region" description="Helical" evidence="10">
    <location>
        <begin position="27"/>
        <end position="48"/>
    </location>
</feature>
<evidence type="ECO:0000256" key="1">
    <source>
        <dbReference type="ARBA" id="ARBA00000156"/>
    </source>
</evidence>
<dbReference type="Pfam" id="PF01694">
    <property type="entry name" value="Rhomboid"/>
    <property type="match status" value="1"/>
</dbReference>
<dbReference type="SUPFAM" id="SSF144091">
    <property type="entry name" value="Rhomboid-like"/>
    <property type="match status" value="1"/>
</dbReference>
<keyword evidence="4 10" id="KW-0645">Protease</keyword>
<feature type="domain" description="Peptidase S54 rhomboid" evidence="11">
    <location>
        <begin position="104"/>
        <end position="255"/>
    </location>
</feature>
<organism evidence="12 13">
    <name type="scientific">Gossypium stocksii</name>
    <dbReference type="NCBI Taxonomy" id="47602"/>
    <lineage>
        <taxon>Eukaryota</taxon>
        <taxon>Viridiplantae</taxon>
        <taxon>Streptophyta</taxon>
        <taxon>Embryophyta</taxon>
        <taxon>Tracheophyta</taxon>
        <taxon>Spermatophyta</taxon>
        <taxon>Magnoliopsida</taxon>
        <taxon>eudicotyledons</taxon>
        <taxon>Gunneridae</taxon>
        <taxon>Pentapetalae</taxon>
        <taxon>rosids</taxon>
        <taxon>malvids</taxon>
        <taxon>Malvales</taxon>
        <taxon>Malvaceae</taxon>
        <taxon>Malvoideae</taxon>
        <taxon>Gossypium</taxon>
    </lineage>
</organism>
<accession>A0A9D3VAG1</accession>
<feature type="transmembrane region" description="Helical" evidence="10">
    <location>
        <begin position="238"/>
        <end position="256"/>
    </location>
</feature>
<evidence type="ECO:0000256" key="5">
    <source>
        <dbReference type="ARBA" id="ARBA00022692"/>
    </source>
</evidence>
<feature type="transmembrane region" description="Helical" evidence="10">
    <location>
        <begin position="206"/>
        <end position="232"/>
    </location>
</feature>
<dbReference type="PANTHER" id="PTHR22936:SF69">
    <property type="entry name" value="RHOMBOID-LIKE PROTEIN"/>
    <property type="match status" value="1"/>
</dbReference>
<sequence>MGSWDPEKGSKGKKRKTDSTYECEKRWIPWLLPTIVLANIIIFVLMMYTNNCPKNNKGSKGKCVARYLGRFSFQPSKENPLFGPSSNTMDKWGALQWSKVVHGKQGWRFITCLWLHGGLIHLFANVLSFVFIGIRHEQQFGYVRVGVIYLLSGFGGGILSSLFMQHTTTVGASGALFGLIGTMCSEFLTNWTIYTYKACLSWLYHLTIYFLLVSAVITFIAIIVLNLAVGVLPHIDNFANIGGFFTGFLLGFVLLFRPQSGWIKPQHRPAGAAVIPKHKPYQYVFCVIAVLLLIVGFGMGLLLVFKVANGNKHCSWCHHLTCAPTSNWPCGY</sequence>
<dbReference type="FunFam" id="1.20.1540.10:FF:000019">
    <property type="entry name" value="RHOMBOID-like protein"/>
    <property type="match status" value="1"/>
</dbReference>
<keyword evidence="9 10" id="KW-0472">Membrane</keyword>
<dbReference type="AlphaFoldDB" id="A0A9D3VAG1"/>
<evidence type="ECO:0000256" key="2">
    <source>
        <dbReference type="ARBA" id="ARBA00004141"/>
    </source>
</evidence>
<dbReference type="PANTHER" id="PTHR22936">
    <property type="entry name" value="RHOMBOID-RELATED"/>
    <property type="match status" value="1"/>
</dbReference>
<evidence type="ECO:0000256" key="3">
    <source>
        <dbReference type="ARBA" id="ARBA00009045"/>
    </source>
</evidence>
<dbReference type="GO" id="GO:0004252">
    <property type="term" value="F:serine-type endopeptidase activity"/>
    <property type="evidence" value="ECO:0007669"/>
    <property type="project" value="InterPro"/>
</dbReference>
<evidence type="ECO:0000256" key="6">
    <source>
        <dbReference type="ARBA" id="ARBA00022801"/>
    </source>
</evidence>
<dbReference type="OrthoDB" id="418595at2759"/>
<protein>
    <recommendedName>
        <fullName evidence="10">RHOMBOID-like protein</fullName>
        <ecNumber evidence="10">3.4.21.105</ecNumber>
    </recommendedName>
</protein>
<evidence type="ECO:0000313" key="13">
    <source>
        <dbReference type="Proteomes" id="UP000828251"/>
    </source>
</evidence>
<feature type="transmembrane region" description="Helical" evidence="10">
    <location>
        <begin position="113"/>
        <end position="134"/>
    </location>
</feature>
<proteinExistence type="inferred from homology"/>
<dbReference type="InterPro" id="IPR002610">
    <property type="entry name" value="Peptidase_S54_rhomboid-like"/>
</dbReference>
<comment type="catalytic activity">
    <reaction evidence="1 10">
        <text>Cleaves type-1 transmembrane domains using a catalytic dyad composed of serine and histidine that are contributed by different transmembrane domains.</text>
        <dbReference type="EC" id="3.4.21.105"/>
    </reaction>
</comment>
<evidence type="ECO:0000256" key="4">
    <source>
        <dbReference type="ARBA" id="ARBA00022670"/>
    </source>
</evidence>
<evidence type="ECO:0000259" key="11">
    <source>
        <dbReference type="Pfam" id="PF01694"/>
    </source>
</evidence>
<feature type="transmembrane region" description="Helical" evidence="10">
    <location>
        <begin position="170"/>
        <end position="194"/>
    </location>
</feature>
<dbReference type="GO" id="GO:0016020">
    <property type="term" value="C:membrane"/>
    <property type="evidence" value="ECO:0007669"/>
    <property type="project" value="UniProtKB-SubCell"/>
</dbReference>
<dbReference type="InterPro" id="IPR035952">
    <property type="entry name" value="Rhomboid-like_sf"/>
</dbReference>
<comment type="caution">
    <text evidence="12">The sequence shown here is derived from an EMBL/GenBank/DDBJ whole genome shotgun (WGS) entry which is preliminary data.</text>
</comment>